<dbReference type="Gene3D" id="3.90.550.10">
    <property type="entry name" value="Spore Coat Polysaccharide Biosynthesis Protein SpsA, Chain A"/>
    <property type="match status" value="1"/>
</dbReference>
<dbReference type="PANTHER" id="PTHR48090:SF10">
    <property type="entry name" value="GLUCOSYL-3-PHOSPHOGLYCERATE SYNTHASE"/>
    <property type="match status" value="1"/>
</dbReference>
<proteinExistence type="inferred from homology"/>
<dbReference type="Proteomes" id="UP001164693">
    <property type="component" value="Chromosome"/>
</dbReference>
<dbReference type="RefSeq" id="WP_269444632.1">
    <property type="nucleotide sequence ID" value="NZ_CP097463.1"/>
</dbReference>
<keyword evidence="6" id="KW-0460">Magnesium</keyword>
<evidence type="ECO:0000256" key="10">
    <source>
        <dbReference type="ARBA" id="ARBA00048997"/>
    </source>
</evidence>
<protein>
    <recommendedName>
        <fullName evidence="8">Glucosyl-3-phosphoglycerate synthase</fullName>
        <ecNumber evidence="7">2.4.1.266</ecNumber>
    </recommendedName>
</protein>
<reference evidence="12" key="1">
    <citation type="submission" date="2022-05" db="EMBL/GenBank/DDBJ databases">
        <title>Jatrophihabitans sp. SB3-54 whole genome sequence.</title>
        <authorList>
            <person name="Suh M.K."/>
            <person name="Eom M.K."/>
            <person name="Kim J.S."/>
            <person name="Kim H.S."/>
            <person name="Do H.E."/>
            <person name="Shin Y.K."/>
            <person name="Lee J.-S."/>
        </authorList>
    </citation>
    <scope>NUCLEOTIDE SEQUENCE</scope>
    <source>
        <strain evidence="12">SB3-54</strain>
    </source>
</reference>
<evidence type="ECO:0000259" key="11">
    <source>
        <dbReference type="Pfam" id="PF00535"/>
    </source>
</evidence>
<comment type="similarity">
    <text evidence="3">Belongs to the glycosyltransferase 2 family.</text>
</comment>
<dbReference type="PANTHER" id="PTHR48090">
    <property type="entry name" value="UNDECAPRENYL-PHOSPHATE 4-DEOXY-4-FORMAMIDO-L-ARABINOSE TRANSFERASE-RELATED"/>
    <property type="match status" value="1"/>
</dbReference>
<comment type="cofactor">
    <cofactor evidence="1">
        <name>Mn(2+)</name>
        <dbReference type="ChEBI" id="CHEBI:29035"/>
    </cofactor>
</comment>
<feature type="domain" description="Glycosyltransferase 2-like" evidence="11">
    <location>
        <begin position="34"/>
        <end position="156"/>
    </location>
</feature>
<dbReference type="InterPro" id="IPR029044">
    <property type="entry name" value="Nucleotide-diphossugar_trans"/>
</dbReference>
<sequence>MDPRARDWYTRRTTSSSAWAPAALLERKAGTRVSVVIPARNEQDTVADVVTQIRRALMDEIPLVDELLVIDSMSTDGTAERAAAAGAQVRAVGDIAPGLERRAGKGEALWQSLFATSGDVLVYIDADLTEWGPHFVTGLLGPLLDDERTLLVRGFYDRVLDLGGDITTEGGRVTELVARPLLALHWPQLAGVVQPLAGEWAARRSLMEQLPVPVGYGVEFSTLVDTARRFGLDAIAQVDLGRRAHRHQSVHNLGVMAAEILAVARRRSAAPYADEVWLPRPVREVPGGWDEVQVPTGERPPAVTVGQYATRQVRTW</sequence>
<dbReference type="SUPFAM" id="SSF53448">
    <property type="entry name" value="Nucleotide-diphospho-sugar transferases"/>
    <property type="match status" value="1"/>
</dbReference>
<evidence type="ECO:0000256" key="1">
    <source>
        <dbReference type="ARBA" id="ARBA00001936"/>
    </source>
</evidence>
<evidence type="ECO:0000256" key="7">
    <source>
        <dbReference type="ARBA" id="ARBA00039022"/>
    </source>
</evidence>
<accession>A0ABY7K0P6</accession>
<evidence type="ECO:0000256" key="4">
    <source>
        <dbReference type="ARBA" id="ARBA00022676"/>
    </source>
</evidence>
<evidence type="ECO:0000256" key="2">
    <source>
        <dbReference type="ARBA" id="ARBA00001946"/>
    </source>
</evidence>
<keyword evidence="5 12" id="KW-0808">Transferase</keyword>
<evidence type="ECO:0000256" key="8">
    <source>
        <dbReference type="ARBA" id="ARBA00040894"/>
    </source>
</evidence>
<name>A0ABY7K0P6_9ACTN</name>
<comment type="cofactor">
    <cofactor evidence="2">
        <name>Mg(2+)</name>
        <dbReference type="ChEBI" id="CHEBI:18420"/>
    </cofactor>
</comment>
<evidence type="ECO:0000313" key="13">
    <source>
        <dbReference type="Proteomes" id="UP001164693"/>
    </source>
</evidence>
<evidence type="ECO:0000313" key="12">
    <source>
        <dbReference type="EMBL" id="WAX58083.1"/>
    </source>
</evidence>
<comment type="catalytic activity">
    <reaction evidence="10">
        <text>an NDP-alpha-D-glucose + (2R)-3-phosphoglycerate = (2R)-2-O-(alpha-D-glucopyranosyl)-3-phospho-glycerate + a ribonucleoside 5'-diphosphate + H(+)</text>
        <dbReference type="Rhea" id="RHEA:47244"/>
        <dbReference type="ChEBI" id="CHEBI:15378"/>
        <dbReference type="ChEBI" id="CHEBI:57930"/>
        <dbReference type="ChEBI" id="CHEBI:58272"/>
        <dbReference type="ChEBI" id="CHEBI:62600"/>
        <dbReference type="ChEBI" id="CHEBI:76533"/>
        <dbReference type="EC" id="2.4.1.266"/>
    </reaction>
    <physiologicalReaction direction="left-to-right" evidence="10">
        <dbReference type="Rhea" id="RHEA:47245"/>
    </physiologicalReaction>
</comment>
<evidence type="ECO:0000256" key="3">
    <source>
        <dbReference type="ARBA" id="ARBA00006739"/>
    </source>
</evidence>
<dbReference type="GO" id="GO:0016757">
    <property type="term" value="F:glycosyltransferase activity"/>
    <property type="evidence" value="ECO:0007669"/>
    <property type="project" value="UniProtKB-KW"/>
</dbReference>
<dbReference type="InterPro" id="IPR001173">
    <property type="entry name" value="Glyco_trans_2-like"/>
</dbReference>
<keyword evidence="13" id="KW-1185">Reference proteome</keyword>
<evidence type="ECO:0000256" key="9">
    <source>
        <dbReference type="ARBA" id="ARBA00048689"/>
    </source>
</evidence>
<dbReference type="Pfam" id="PF00535">
    <property type="entry name" value="Glycos_transf_2"/>
    <property type="match status" value="1"/>
</dbReference>
<keyword evidence="4 12" id="KW-0328">Glycosyltransferase</keyword>
<dbReference type="NCBIfam" id="NF010496">
    <property type="entry name" value="PRK13915.1"/>
    <property type="match status" value="1"/>
</dbReference>
<evidence type="ECO:0000256" key="5">
    <source>
        <dbReference type="ARBA" id="ARBA00022679"/>
    </source>
</evidence>
<dbReference type="InterPro" id="IPR050256">
    <property type="entry name" value="Glycosyltransferase_2"/>
</dbReference>
<gene>
    <name evidence="12" type="ORF">M6B22_04755</name>
</gene>
<dbReference type="EMBL" id="CP097463">
    <property type="protein sequence ID" value="WAX58083.1"/>
    <property type="molecule type" value="Genomic_DNA"/>
</dbReference>
<dbReference type="EC" id="2.4.1.266" evidence="7"/>
<evidence type="ECO:0000256" key="6">
    <source>
        <dbReference type="ARBA" id="ARBA00022842"/>
    </source>
</evidence>
<organism evidence="12 13">
    <name type="scientific">Jatrophihabitans cynanchi</name>
    <dbReference type="NCBI Taxonomy" id="2944128"/>
    <lineage>
        <taxon>Bacteria</taxon>
        <taxon>Bacillati</taxon>
        <taxon>Actinomycetota</taxon>
        <taxon>Actinomycetes</taxon>
        <taxon>Jatrophihabitantales</taxon>
        <taxon>Jatrophihabitantaceae</taxon>
        <taxon>Jatrophihabitans</taxon>
    </lineage>
</organism>
<comment type="catalytic activity">
    <reaction evidence="9">
        <text>(2R)-3-phosphoglycerate + UDP-alpha-D-glucose = (2R)-2-O-(alpha-D-glucopyranosyl)-3-phospho-glycerate + UDP + H(+)</text>
        <dbReference type="Rhea" id="RHEA:31319"/>
        <dbReference type="ChEBI" id="CHEBI:15378"/>
        <dbReference type="ChEBI" id="CHEBI:58223"/>
        <dbReference type="ChEBI" id="CHEBI:58272"/>
        <dbReference type="ChEBI" id="CHEBI:58885"/>
        <dbReference type="ChEBI" id="CHEBI:62600"/>
        <dbReference type="EC" id="2.4.1.266"/>
    </reaction>
    <physiologicalReaction direction="left-to-right" evidence="9">
        <dbReference type="Rhea" id="RHEA:31320"/>
    </physiologicalReaction>
</comment>